<keyword evidence="1" id="KW-1133">Transmembrane helix</keyword>
<dbReference type="InterPro" id="IPR012340">
    <property type="entry name" value="NA-bd_OB-fold"/>
</dbReference>
<evidence type="ECO:0000256" key="1">
    <source>
        <dbReference type="SAM" id="Phobius"/>
    </source>
</evidence>
<dbReference type="Gene3D" id="2.40.50.140">
    <property type="entry name" value="Nucleic acid-binding proteins"/>
    <property type="match status" value="1"/>
</dbReference>
<keyword evidence="1" id="KW-0812">Transmembrane</keyword>
<dbReference type="InterPro" id="IPR002059">
    <property type="entry name" value="CSP_DNA-bd"/>
</dbReference>
<dbReference type="InterPro" id="IPR050181">
    <property type="entry name" value="Cold_shock_domain"/>
</dbReference>
<feature type="domain" description="CSD" evidence="2">
    <location>
        <begin position="66"/>
        <end position="129"/>
    </location>
</feature>
<feature type="transmembrane region" description="Helical" evidence="1">
    <location>
        <begin position="7"/>
        <end position="24"/>
    </location>
</feature>
<dbReference type="GO" id="GO:0003676">
    <property type="term" value="F:nucleic acid binding"/>
    <property type="evidence" value="ECO:0007669"/>
    <property type="project" value="InterPro"/>
</dbReference>
<accession>A0A3B0W5S0</accession>
<dbReference type="PRINTS" id="PR00050">
    <property type="entry name" value="COLDSHOCK"/>
</dbReference>
<keyword evidence="1" id="KW-0472">Membrane</keyword>
<organism evidence="3">
    <name type="scientific">hydrothermal vent metagenome</name>
    <dbReference type="NCBI Taxonomy" id="652676"/>
    <lineage>
        <taxon>unclassified sequences</taxon>
        <taxon>metagenomes</taxon>
        <taxon>ecological metagenomes</taxon>
    </lineage>
</organism>
<dbReference type="CDD" id="cd04458">
    <property type="entry name" value="CSP_CDS"/>
    <property type="match status" value="1"/>
</dbReference>
<name>A0A3B0W5S0_9ZZZZ</name>
<protein>
    <submittedName>
        <fullName evidence="3">Cold shock protein of CSP family</fullName>
    </submittedName>
</protein>
<evidence type="ECO:0000313" key="3">
    <source>
        <dbReference type="EMBL" id="VAW39976.1"/>
    </source>
</evidence>
<reference evidence="3" key="1">
    <citation type="submission" date="2018-06" db="EMBL/GenBank/DDBJ databases">
        <authorList>
            <person name="Zhirakovskaya E."/>
        </authorList>
    </citation>
    <scope>NUCLEOTIDE SEQUENCE</scope>
</reference>
<dbReference type="PROSITE" id="PS51857">
    <property type="entry name" value="CSD_2"/>
    <property type="match status" value="1"/>
</dbReference>
<dbReference type="Pfam" id="PF00313">
    <property type="entry name" value="CSD"/>
    <property type="match status" value="1"/>
</dbReference>
<dbReference type="SMART" id="SM00357">
    <property type="entry name" value="CSP"/>
    <property type="match status" value="1"/>
</dbReference>
<evidence type="ECO:0000259" key="2">
    <source>
        <dbReference type="PROSITE" id="PS51857"/>
    </source>
</evidence>
<dbReference type="EMBL" id="UOEW01000252">
    <property type="protein sequence ID" value="VAW39976.1"/>
    <property type="molecule type" value="Genomic_DNA"/>
</dbReference>
<dbReference type="InterPro" id="IPR011129">
    <property type="entry name" value="CSD"/>
</dbReference>
<dbReference type="SUPFAM" id="SSF50249">
    <property type="entry name" value="Nucleic acid-binding proteins"/>
    <property type="match status" value="1"/>
</dbReference>
<dbReference type="InterPro" id="IPR019844">
    <property type="entry name" value="CSD_CS"/>
</dbReference>
<feature type="transmembrane region" description="Helical" evidence="1">
    <location>
        <begin position="30"/>
        <end position="48"/>
    </location>
</feature>
<gene>
    <name evidence="3" type="ORF">MNBD_GAMMA01-345</name>
</gene>
<dbReference type="PROSITE" id="PS00352">
    <property type="entry name" value="CSD_1"/>
    <property type="match status" value="1"/>
</dbReference>
<dbReference type="PANTHER" id="PTHR11544">
    <property type="entry name" value="COLD SHOCK DOMAIN CONTAINING PROTEINS"/>
    <property type="match status" value="1"/>
</dbReference>
<dbReference type="AlphaFoldDB" id="A0A3B0W5S0"/>
<sequence>MKTYLNFILISIGLIIAAASIQFLNISAKHILIAGAIIFAISLILSFITHTTKTSTPKIKLYDGDTVSGKVKWFNKTKGFGFITQSNGEDVFVHQTSIAFKPGILKEGQDVTMYVVDDPKGPQAENVQRA</sequence>
<proteinExistence type="predicted"/>